<feature type="transmembrane region" description="Helical" evidence="1">
    <location>
        <begin position="489"/>
        <end position="510"/>
    </location>
</feature>
<name>A0A1M7Y474_9FIRM</name>
<keyword evidence="1" id="KW-0472">Membrane</keyword>
<gene>
    <name evidence="2" type="ORF">SAMN02745217_01370</name>
</gene>
<keyword evidence="3" id="KW-1185">Reference proteome</keyword>
<dbReference type="AlphaFoldDB" id="A0A1M7Y474"/>
<feature type="transmembrane region" description="Helical" evidence="1">
    <location>
        <begin position="299"/>
        <end position="320"/>
    </location>
</feature>
<proteinExistence type="predicted"/>
<keyword evidence="1" id="KW-1133">Transmembrane helix</keyword>
<dbReference type="OrthoDB" id="2662505at2"/>
<feature type="transmembrane region" description="Helical" evidence="1">
    <location>
        <begin position="382"/>
        <end position="402"/>
    </location>
</feature>
<keyword evidence="1" id="KW-0812">Transmembrane</keyword>
<reference evidence="2 3" key="1">
    <citation type="submission" date="2016-12" db="EMBL/GenBank/DDBJ databases">
        <authorList>
            <person name="Song W.-J."/>
            <person name="Kurnit D.M."/>
        </authorList>
    </citation>
    <scope>NUCLEOTIDE SEQUENCE [LARGE SCALE GENOMIC DNA]</scope>
    <source>
        <strain evidence="2 3">DSM 12503</strain>
    </source>
</reference>
<evidence type="ECO:0000313" key="3">
    <source>
        <dbReference type="Proteomes" id="UP000184612"/>
    </source>
</evidence>
<feature type="transmembrane region" description="Helical" evidence="1">
    <location>
        <begin position="635"/>
        <end position="655"/>
    </location>
</feature>
<dbReference type="RefSeq" id="WP_073588101.1">
    <property type="nucleotide sequence ID" value="NZ_FRFD01000004.1"/>
</dbReference>
<dbReference type="EMBL" id="FRFD01000004">
    <property type="protein sequence ID" value="SHO47028.1"/>
    <property type="molecule type" value="Genomic_DNA"/>
</dbReference>
<feature type="transmembrane region" description="Helical" evidence="1">
    <location>
        <begin position="117"/>
        <end position="137"/>
    </location>
</feature>
<organism evidence="2 3">
    <name type="scientific">Anaerocolumna xylanovorans DSM 12503</name>
    <dbReference type="NCBI Taxonomy" id="1121345"/>
    <lineage>
        <taxon>Bacteria</taxon>
        <taxon>Bacillati</taxon>
        <taxon>Bacillota</taxon>
        <taxon>Clostridia</taxon>
        <taxon>Lachnospirales</taxon>
        <taxon>Lachnospiraceae</taxon>
        <taxon>Anaerocolumna</taxon>
    </lineage>
</organism>
<accession>A0A1M7Y474</accession>
<dbReference type="Proteomes" id="UP000184612">
    <property type="component" value="Unassembled WGS sequence"/>
</dbReference>
<sequence>MDNAEIIYLILILLFLFVIVFAILCFALKKRLLFRETYSIYRTGSKNPKGNCWHQLYVFFSSFILTGRFLRSLTERYEVLYPKEGREIEKKAIKLAITIWVSGAVILAAFLSLDKSWYYVLLTVFYLYVLGNGLILFEEQKEKRKLLIQFDSFLSEVRQYYQMHGMIDEAIYEAMQLCKNPVKLHAQCIYDILNSTEEEKKEDYNSYIPDRFLKTFLNLCLIIQKYGDAEVKGQSLFLINIRYLRQEIHMEVLKKDKIRHLFSGLTLVAVFPVMFLQIIKNWAVSGLSQLDNFYSGTPGVLLTFCIFLLTFFSYQLLVALREERKRRLKDNAILRNLCSKRIISNLLDAILNKDYGRAKKKEEFLRLTGENLTVRQFTLKSLIYGISGFFICIFLIFFLHGANKELRLKAGDLPYTTSALSEKKAQDLSEVIISYTRKFLKGKATLEAIEKTIKEEGKIKEKYLQKIAAEDIYSRIKSIRGEYFKWYELIAALMVSTGFYYIPYAVLSLLKKGRQQEMEDEIFSFQSVILILMHIERADIAVVLEWMEEFSYIFKDSLRTCNRNLSEGEWEALEELKEKEPFKPFYKLIEELQNSDKIGLRRAFDDVEQERANYLEKRALDNEISIQEKAILGKAIAFVPFALTVGFYIILPFVLEGLDMYKVYIDQINGVGR</sequence>
<evidence type="ECO:0000256" key="1">
    <source>
        <dbReference type="SAM" id="Phobius"/>
    </source>
</evidence>
<feature type="transmembrane region" description="Helical" evidence="1">
    <location>
        <begin position="6"/>
        <end position="28"/>
    </location>
</feature>
<evidence type="ECO:0000313" key="2">
    <source>
        <dbReference type="EMBL" id="SHO47028.1"/>
    </source>
</evidence>
<feature type="transmembrane region" description="Helical" evidence="1">
    <location>
        <begin position="260"/>
        <end position="279"/>
    </location>
</feature>
<dbReference type="STRING" id="1121345.SAMN02745217_01370"/>
<feature type="transmembrane region" description="Helical" evidence="1">
    <location>
        <begin position="92"/>
        <end position="111"/>
    </location>
</feature>
<protein>
    <submittedName>
        <fullName evidence="2">Uncharacterized protein</fullName>
    </submittedName>
</protein>